<sequence length="166" mass="17691">MTALLAWLRRRTGELARFGVVGVAGIVVNLGVFNLLRLGPLGPDAEVAGDDDRVVTAKIIATLTSIAFAWVAHREWTYRGRRRHRPAREAVLFTLVNGAALLIEAGTLAVTHHWWGLTSVLADNIASLVGIGLGTVTRYVGYALLVFDAPTDDAPAPDAPATRDGG</sequence>
<dbReference type="PANTHER" id="PTHR38459">
    <property type="entry name" value="PROPHAGE BACTOPRENOL-LINKED GLUCOSE TRANSLOCASE HOMOLOG"/>
    <property type="match status" value="1"/>
</dbReference>
<dbReference type="GO" id="GO:0005886">
    <property type="term" value="C:plasma membrane"/>
    <property type="evidence" value="ECO:0007669"/>
    <property type="project" value="TreeGrafter"/>
</dbReference>
<keyword evidence="5 6" id="KW-0472">Membrane</keyword>
<name>A0A1H6WTV9_9MICO</name>
<evidence type="ECO:0000313" key="9">
    <source>
        <dbReference type="Proteomes" id="UP000183315"/>
    </source>
</evidence>
<dbReference type="EMBL" id="FNZI01000002">
    <property type="protein sequence ID" value="SEJ20399.1"/>
    <property type="molecule type" value="Genomic_DNA"/>
</dbReference>
<dbReference type="Pfam" id="PF04138">
    <property type="entry name" value="GtrA_DPMS_TM"/>
    <property type="match status" value="1"/>
</dbReference>
<dbReference type="PANTHER" id="PTHR38459:SF1">
    <property type="entry name" value="PROPHAGE BACTOPRENOL-LINKED GLUCOSE TRANSLOCASE HOMOLOG"/>
    <property type="match status" value="1"/>
</dbReference>
<reference evidence="9" key="1">
    <citation type="submission" date="2016-10" db="EMBL/GenBank/DDBJ databases">
        <authorList>
            <person name="Varghese N."/>
        </authorList>
    </citation>
    <scope>NUCLEOTIDE SEQUENCE [LARGE SCALE GENOMIC DNA]</scope>
    <source>
        <strain evidence="9">DSM 24868</strain>
    </source>
</reference>
<feature type="transmembrane region" description="Helical" evidence="6">
    <location>
        <begin position="55"/>
        <end position="72"/>
    </location>
</feature>
<evidence type="ECO:0000256" key="3">
    <source>
        <dbReference type="ARBA" id="ARBA00022692"/>
    </source>
</evidence>
<dbReference type="OrthoDB" id="9807815at2"/>
<evidence type="ECO:0000256" key="5">
    <source>
        <dbReference type="ARBA" id="ARBA00023136"/>
    </source>
</evidence>
<comment type="subcellular location">
    <subcellularLocation>
        <location evidence="1">Membrane</location>
        <topology evidence="1">Multi-pass membrane protein</topology>
    </subcellularLocation>
</comment>
<feature type="transmembrane region" description="Helical" evidence="6">
    <location>
        <begin position="15"/>
        <end position="35"/>
    </location>
</feature>
<dbReference type="Proteomes" id="UP000183315">
    <property type="component" value="Unassembled WGS sequence"/>
</dbReference>
<gene>
    <name evidence="8" type="ORF">SAMN05421637_1141</name>
</gene>
<evidence type="ECO:0000259" key="7">
    <source>
        <dbReference type="Pfam" id="PF04138"/>
    </source>
</evidence>
<keyword evidence="9" id="KW-1185">Reference proteome</keyword>
<keyword evidence="4 6" id="KW-1133">Transmembrane helix</keyword>
<dbReference type="eggNOG" id="COG2246">
    <property type="taxonomic scope" value="Bacteria"/>
</dbReference>
<evidence type="ECO:0000313" key="8">
    <source>
        <dbReference type="EMBL" id="SEJ20399.1"/>
    </source>
</evidence>
<keyword evidence="3 6" id="KW-0812">Transmembrane</keyword>
<evidence type="ECO:0000256" key="1">
    <source>
        <dbReference type="ARBA" id="ARBA00004141"/>
    </source>
</evidence>
<evidence type="ECO:0000256" key="6">
    <source>
        <dbReference type="SAM" id="Phobius"/>
    </source>
</evidence>
<dbReference type="InterPro" id="IPR007267">
    <property type="entry name" value="GtrA_DPMS_TM"/>
</dbReference>
<dbReference type="AlphaFoldDB" id="A0A1H6WTV9"/>
<evidence type="ECO:0000256" key="2">
    <source>
        <dbReference type="ARBA" id="ARBA00009399"/>
    </source>
</evidence>
<evidence type="ECO:0000256" key="4">
    <source>
        <dbReference type="ARBA" id="ARBA00022989"/>
    </source>
</evidence>
<dbReference type="STRING" id="1043493.SAMN05421637_1141"/>
<organism evidence="8 9">
    <name type="scientific">Demequina mangrovi</name>
    <dbReference type="NCBI Taxonomy" id="1043493"/>
    <lineage>
        <taxon>Bacteria</taxon>
        <taxon>Bacillati</taxon>
        <taxon>Actinomycetota</taxon>
        <taxon>Actinomycetes</taxon>
        <taxon>Micrococcales</taxon>
        <taxon>Demequinaceae</taxon>
        <taxon>Demequina</taxon>
    </lineage>
</organism>
<accession>A0A1H6WTV9</accession>
<dbReference type="RefSeq" id="WP_042216801.1">
    <property type="nucleotide sequence ID" value="NZ_BBLU01000022.1"/>
</dbReference>
<feature type="domain" description="GtrA/DPMS transmembrane" evidence="7">
    <location>
        <begin position="17"/>
        <end position="147"/>
    </location>
</feature>
<feature type="transmembrane region" description="Helical" evidence="6">
    <location>
        <begin position="92"/>
        <end position="115"/>
    </location>
</feature>
<proteinExistence type="inferred from homology"/>
<comment type="similarity">
    <text evidence="2">Belongs to the GtrA family.</text>
</comment>
<protein>
    <submittedName>
        <fullName evidence="8">Putative flippase GtrA (Transmembrane translocase of bactoprenol-linked glucose)</fullName>
    </submittedName>
</protein>
<dbReference type="InterPro" id="IPR051401">
    <property type="entry name" value="GtrA_CellWall_Glycosyl"/>
</dbReference>
<dbReference type="GO" id="GO:0000271">
    <property type="term" value="P:polysaccharide biosynthetic process"/>
    <property type="evidence" value="ECO:0007669"/>
    <property type="project" value="InterPro"/>
</dbReference>